<name>A0ABR6GQI0_9BURK</name>
<keyword evidence="2" id="KW-1185">Reference proteome</keyword>
<protein>
    <submittedName>
        <fullName evidence="1">Uncharacterized protein</fullName>
    </submittedName>
</protein>
<accession>A0ABR6GQI0</accession>
<evidence type="ECO:0000313" key="2">
    <source>
        <dbReference type="Proteomes" id="UP000574369"/>
    </source>
</evidence>
<gene>
    <name evidence="1" type="ORF">FHS28_001751</name>
</gene>
<reference evidence="1 2" key="1">
    <citation type="submission" date="2020-08" db="EMBL/GenBank/DDBJ databases">
        <title>Genomic Encyclopedia of Type Strains, Phase III (KMG-III): the genomes of soil and plant-associated and newly described type strains.</title>
        <authorList>
            <person name="Whitman W."/>
        </authorList>
    </citation>
    <scope>NUCLEOTIDE SEQUENCE [LARGE SCALE GENOMIC DNA]</scope>
    <source>
        <strain evidence="1 2">CECT 7247</strain>
    </source>
</reference>
<comment type="caution">
    <text evidence="1">The sequence shown here is derived from an EMBL/GenBank/DDBJ whole genome shotgun (WGS) entry which is preliminary data.</text>
</comment>
<dbReference type="RefSeq" id="WP_088450416.1">
    <property type="nucleotide sequence ID" value="NZ_JACHXO010000002.1"/>
</dbReference>
<sequence>MDDRYRFPPHEDQPLCEWLPTVLLNCPSWPLDVALFWDERPDFPVAGSPPWRCEPSQRVLRVGPGMVIVNGCMMQGLVARWDEAFPGESGVTSQLPPRSFTTCPGDLFDALALALAQRSAVAMGAFPRHGTLTGMTLREELADWMRTKAGRLTMGPWLATDASFFGWEERGAKRPRLLAPDPRPAVSAAGSGWQGASLQALPAPQALQAEMANPVHLAAPRTSQVLPQTPWQDPWQDSWQDPLQAASQATSTSLMAQPSWPVDSLHQAIHTLRSGGWSHELDHLVPTLLSRLPGFHPWHVEGMRVNHAGREMQCGKRTTSSSEVTLYRRANGHLEWCDRKRQPSACPPGPDSFLEAALEIPFGKLKTQHPRLRAELAEVMAANPMPMRIRLALHERDFPGDHEILMRLCLVNNEPTPAGQQLLDPSRPQRSVGRTDLMRWFHSTASSLLRTPENLARDGISVLDAHRVASPLRLTLAGNALKGCGRGGHVPPLPLHAAELLALMLPGLLYAYRTNQSLLAYLRVTEYRLKSLLPPEALPDAHRLKDDAMEAESLDIPVVHQGSHVLP</sequence>
<organism evidence="1 2">
    <name type="scientific">Roseateles terrae</name>
    <dbReference type="NCBI Taxonomy" id="431060"/>
    <lineage>
        <taxon>Bacteria</taxon>
        <taxon>Pseudomonadati</taxon>
        <taxon>Pseudomonadota</taxon>
        <taxon>Betaproteobacteria</taxon>
        <taxon>Burkholderiales</taxon>
        <taxon>Sphaerotilaceae</taxon>
        <taxon>Roseateles</taxon>
    </lineage>
</organism>
<evidence type="ECO:0000313" key="1">
    <source>
        <dbReference type="EMBL" id="MBB3194366.1"/>
    </source>
</evidence>
<dbReference type="Proteomes" id="UP000574369">
    <property type="component" value="Unassembled WGS sequence"/>
</dbReference>
<proteinExistence type="predicted"/>
<dbReference type="EMBL" id="JACHXO010000002">
    <property type="protein sequence ID" value="MBB3194366.1"/>
    <property type="molecule type" value="Genomic_DNA"/>
</dbReference>